<comment type="caution">
    <text evidence="3">The sequence shown here is derived from an EMBL/GenBank/DDBJ whole genome shotgun (WGS) entry which is preliminary data.</text>
</comment>
<dbReference type="PROSITE" id="PS00092">
    <property type="entry name" value="N6_MTASE"/>
    <property type="match status" value="1"/>
</dbReference>
<dbReference type="Proteomes" id="UP000265882">
    <property type="component" value="Unassembled WGS sequence"/>
</dbReference>
<dbReference type="Pfam" id="PF03602">
    <property type="entry name" value="Cons_hypoth95"/>
    <property type="match status" value="1"/>
</dbReference>
<evidence type="ECO:0000313" key="4">
    <source>
        <dbReference type="Proteomes" id="UP000265882"/>
    </source>
</evidence>
<dbReference type="EC" id="2.1.1.171" evidence="3"/>
<dbReference type="Gene3D" id="3.40.50.150">
    <property type="entry name" value="Vaccinia Virus protein VP39"/>
    <property type="match status" value="1"/>
</dbReference>
<sequence length="183" mass="19691">MRITGGQMKGIVLRAPRGLETRPTSDKVREAVFQTLGGLVSGTRVLDLFAGSGALGIEAISRGADFCVFVEKDRSAVRVIADNIARAGMQDKSRIVRSDFRDAVKMLSRHGETFRLILLDPPYASDILTGVAATLAANPIVAQGGILVLEHFKKTTAPDSLAGITTAETRYYGQTAITYYRSS</sequence>
<dbReference type="EMBL" id="QZKU01000068">
    <property type="protein sequence ID" value="RJP21356.1"/>
    <property type="molecule type" value="Genomic_DNA"/>
</dbReference>
<name>A0A3A4NTI2_ABYX5</name>
<dbReference type="InterPro" id="IPR004398">
    <property type="entry name" value="RNA_MeTrfase_RsmD"/>
</dbReference>
<evidence type="ECO:0000256" key="1">
    <source>
        <dbReference type="ARBA" id="ARBA00022603"/>
    </source>
</evidence>
<dbReference type="NCBIfam" id="TIGR00095">
    <property type="entry name" value="16S rRNA (guanine(966)-N(2))-methyltransferase RsmD"/>
    <property type="match status" value="1"/>
</dbReference>
<keyword evidence="1 3" id="KW-0489">Methyltransferase</keyword>
<dbReference type="GO" id="GO:0003676">
    <property type="term" value="F:nucleic acid binding"/>
    <property type="evidence" value="ECO:0007669"/>
    <property type="project" value="InterPro"/>
</dbReference>
<dbReference type="SUPFAM" id="SSF53335">
    <property type="entry name" value="S-adenosyl-L-methionine-dependent methyltransferases"/>
    <property type="match status" value="1"/>
</dbReference>
<dbReference type="AlphaFoldDB" id="A0A3A4NTI2"/>
<dbReference type="PANTHER" id="PTHR43542">
    <property type="entry name" value="METHYLTRANSFERASE"/>
    <property type="match status" value="1"/>
</dbReference>
<gene>
    <name evidence="3" type="primary">rsmD</name>
    <name evidence="3" type="ORF">C4520_10100</name>
</gene>
<organism evidence="3 4">
    <name type="scientific">Abyssobacteria bacterium (strain SURF_5)</name>
    <dbReference type="NCBI Taxonomy" id="2093360"/>
    <lineage>
        <taxon>Bacteria</taxon>
        <taxon>Pseudomonadati</taxon>
        <taxon>Candidatus Hydrogenedentota</taxon>
        <taxon>Candidatus Abyssobacteria</taxon>
    </lineage>
</organism>
<dbReference type="GO" id="GO:0052913">
    <property type="term" value="F:16S rRNA (guanine(966)-N(2))-methyltransferase activity"/>
    <property type="evidence" value="ECO:0007669"/>
    <property type="project" value="UniProtKB-EC"/>
</dbReference>
<reference evidence="3 4" key="1">
    <citation type="journal article" date="2017" name="ISME J.">
        <title>Energy and carbon metabolisms in a deep terrestrial subsurface fluid microbial community.</title>
        <authorList>
            <person name="Momper L."/>
            <person name="Jungbluth S.P."/>
            <person name="Lee M.D."/>
            <person name="Amend J.P."/>
        </authorList>
    </citation>
    <scope>NUCLEOTIDE SEQUENCE [LARGE SCALE GENOMIC DNA]</scope>
    <source>
        <strain evidence="3">SURF_5</strain>
    </source>
</reference>
<dbReference type="PANTHER" id="PTHR43542:SF1">
    <property type="entry name" value="METHYLTRANSFERASE"/>
    <property type="match status" value="1"/>
</dbReference>
<dbReference type="PIRSF" id="PIRSF004553">
    <property type="entry name" value="CHP00095"/>
    <property type="match status" value="1"/>
</dbReference>
<keyword evidence="2 3" id="KW-0808">Transferase</keyword>
<dbReference type="InterPro" id="IPR029063">
    <property type="entry name" value="SAM-dependent_MTases_sf"/>
</dbReference>
<protein>
    <submittedName>
        <fullName evidence="3">16S rRNA (Guanine(966)-N(2))-methyltransferase RsmD</fullName>
        <ecNumber evidence="3">2.1.1.171</ecNumber>
    </submittedName>
</protein>
<evidence type="ECO:0000256" key="2">
    <source>
        <dbReference type="ARBA" id="ARBA00022679"/>
    </source>
</evidence>
<dbReference type="CDD" id="cd02440">
    <property type="entry name" value="AdoMet_MTases"/>
    <property type="match status" value="1"/>
</dbReference>
<dbReference type="InterPro" id="IPR002052">
    <property type="entry name" value="DNA_methylase_N6_adenine_CS"/>
</dbReference>
<accession>A0A3A4NTI2</accession>
<proteinExistence type="predicted"/>
<evidence type="ECO:0000313" key="3">
    <source>
        <dbReference type="EMBL" id="RJP21356.1"/>
    </source>
</evidence>